<sequence length="316" mass="35878">MQQICYIQLPRKNDDFICLPPGFSCLLRQSDYTFCSSLRDYSRSSIRFSLNRRLDDSLIVFQRDAETDSRSCTRTDQLVTRSNTSNISVDQRSPRSKRNRTTSTSEPSSTTSWYLYIQMQLCSQMSLRDWLISKNQAITRPSRTELYYMFWQIVDAVAYLHAHELMHRDLKPSNILFDSANRLKLADFGLVTSFADEDVNMDVDTDAKCGIRSSSEEVSKAHDSVTCSSNSASKQNTNSLGDSGHADSWSSGDTPNLSPGNVRQKYFGIRSARRQHTNDVGTDLYMSPEQVSANGTLQNFGSDELFHHNSSHDLKH</sequence>
<dbReference type="GO" id="GO:0005524">
    <property type="term" value="F:ATP binding"/>
    <property type="evidence" value="ECO:0007669"/>
    <property type="project" value="UniProtKB-KW"/>
</dbReference>
<evidence type="ECO:0000256" key="3">
    <source>
        <dbReference type="ARBA" id="ARBA00022777"/>
    </source>
</evidence>
<feature type="domain" description="Protein kinase" evidence="7">
    <location>
        <begin position="32"/>
        <end position="316"/>
    </location>
</feature>
<dbReference type="EMBL" id="SUNJ01014528">
    <property type="protein sequence ID" value="TPP56437.1"/>
    <property type="molecule type" value="Genomic_DNA"/>
</dbReference>
<dbReference type="InterPro" id="IPR008271">
    <property type="entry name" value="Ser/Thr_kinase_AS"/>
</dbReference>
<accession>A0A504YFA3</accession>
<dbReference type="PROSITE" id="PS00108">
    <property type="entry name" value="PROTEIN_KINASE_ST"/>
    <property type="match status" value="1"/>
</dbReference>
<organism evidence="8 9">
    <name type="scientific">Fasciola gigantica</name>
    <name type="common">Giant liver fluke</name>
    <dbReference type="NCBI Taxonomy" id="46835"/>
    <lineage>
        <taxon>Eukaryota</taxon>
        <taxon>Metazoa</taxon>
        <taxon>Spiralia</taxon>
        <taxon>Lophotrochozoa</taxon>
        <taxon>Platyhelminthes</taxon>
        <taxon>Trematoda</taxon>
        <taxon>Digenea</taxon>
        <taxon>Plagiorchiida</taxon>
        <taxon>Echinostomata</taxon>
        <taxon>Echinostomatoidea</taxon>
        <taxon>Fasciolidae</taxon>
        <taxon>Fasciola</taxon>
    </lineage>
</organism>
<dbReference type="GO" id="GO:0005737">
    <property type="term" value="C:cytoplasm"/>
    <property type="evidence" value="ECO:0007669"/>
    <property type="project" value="TreeGrafter"/>
</dbReference>
<proteinExistence type="inferred from homology"/>
<feature type="region of interest" description="Disordered" evidence="6">
    <location>
        <begin position="220"/>
        <end position="262"/>
    </location>
</feature>
<dbReference type="Proteomes" id="UP000316759">
    <property type="component" value="Unassembled WGS sequence"/>
</dbReference>
<keyword evidence="8" id="KW-0648">Protein biosynthesis</keyword>
<comment type="similarity">
    <text evidence="5">Belongs to the protein kinase superfamily. Ser/Thr protein kinase family. GCN2 subfamily.</text>
</comment>
<keyword evidence="9" id="KW-1185">Reference proteome</keyword>
<dbReference type="STRING" id="46835.A0A504YFA3"/>
<evidence type="ECO:0000256" key="1">
    <source>
        <dbReference type="ARBA" id="ARBA00022679"/>
    </source>
</evidence>
<keyword evidence="4" id="KW-0067">ATP-binding</keyword>
<evidence type="ECO:0000256" key="2">
    <source>
        <dbReference type="ARBA" id="ARBA00022741"/>
    </source>
</evidence>
<dbReference type="InterPro" id="IPR000719">
    <property type="entry name" value="Prot_kinase_dom"/>
</dbReference>
<feature type="region of interest" description="Disordered" evidence="6">
    <location>
        <begin position="81"/>
        <end position="108"/>
    </location>
</feature>
<feature type="compositionally biased region" description="Polar residues" evidence="6">
    <location>
        <begin position="248"/>
        <end position="261"/>
    </location>
</feature>
<dbReference type="GO" id="GO:0003743">
    <property type="term" value="F:translation initiation factor activity"/>
    <property type="evidence" value="ECO:0007669"/>
    <property type="project" value="UniProtKB-KW"/>
</dbReference>
<feature type="compositionally biased region" description="Polar residues" evidence="6">
    <location>
        <begin position="225"/>
        <end position="241"/>
    </location>
</feature>
<dbReference type="Gene3D" id="1.10.510.10">
    <property type="entry name" value="Transferase(Phosphotransferase) domain 1"/>
    <property type="match status" value="1"/>
</dbReference>
<dbReference type="PANTHER" id="PTHR11042">
    <property type="entry name" value="EUKARYOTIC TRANSLATION INITIATION FACTOR 2-ALPHA KINASE EIF2-ALPHA KINASE -RELATED"/>
    <property type="match status" value="1"/>
</dbReference>
<dbReference type="GO" id="GO:0004694">
    <property type="term" value="F:eukaryotic translation initiation factor 2alpha kinase activity"/>
    <property type="evidence" value="ECO:0007669"/>
    <property type="project" value="TreeGrafter"/>
</dbReference>
<protein>
    <submittedName>
        <fullName evidence="8">Eukaryotic translation initiation factor 2-alpha kinase 3</fullName>
    </submittedName>
</protein>
<keyword evidence="2" id="KW-0547">Nucleotide-binding</keyword>
<reference evidence="8 9" key="1">
    <citation type="submission" date="2019-04" db="EMBL/GenBank/DDBJ databases">
        <title>Annotation for the trematode Fasciola gigantica.</title>
        <authorList>
            <person name="Choi Y.-J."/>
        </authorList>
    </citation>
    <scope>NUCLEOTIDE SEQUENCE [LARGE SCALE GENOMIC DNA]</scope>
    <source>
        <strain evidence="8">Uganda_cow_1</strain>
    </source>
</reference>
<evidence type="ECO:0000313" key="8">
    <source>
        <dbReference type="EMBL" id="TPP56437.1"/>
    </source>
</evidence>
<dbReference type="AlphaFoldDB" id="A0A504YFA3"/>
<evidence type="ECO:0000256" key="6">
    <source>
        <dbReference type="SAM" id="MobiDB-lite"/>
    </source>
</evidence>
<keyword evidence="3 8" id="KW-0418">Kinase</keyword>
<gene>
    <name evidence="8" type="ORF">FGIG_12612</name>
</gene>
<dbReference type="SUPFAM" id="SSF56112">
    <property type="entry name" value="Protein kinase-like (PK-like)"/>
    <property type="match status" value="1"/>
</dbReference>
<dbReference type="InterPro" id="IPR050339">
    <property type="entry name" value="CC_SR_Kinase"/>
</dbReference>
<keyword evidence="1" id="KW-0808">Transferase</keyword>
<comment type="caution">
    <text evidence="8">The sequence shown here is derived from an EMBL/GenBank/DDBJ whole genome shotgun (WGS) entry which is preliminary data.</text>
</comment>
<dbReference type="OrthoDB" id="6285842at2759"/>
<evidence type="ECO:0000313" key="9">
    <source>
        <dbReference type="Proteomes" id="UP000316759"/>
    </source>
</evidence>
<feature type="compositionally biased region" description="Polar residues" evidence="6">
    <location>
        <begin position="81"/>
        <end position="91"/>
    </location>
</feature>
<dbReference type="Pfam" id="PF00069">
    <property type="entry name" value="Pkinase"/>
    <property type="match status" value="1"/>
</dbReference>
<dbReference type="PANTHER" id="PTHR11042:SF91">
    <property type="entry name" value="EUKARYOTIC TRANSLATION INITIATION FACTOR 2-ALPHA KINASE"/>
    <property type="match status" value="1"/>
</dbReference>
<name>A0A504YFA3_FASGI</name>
<dbReference type="SMART" id="SM00220">
    <property type="entry name" value="S_TKc"/>
    <property type="match status" value="1"/>
</dbReference>
<evidence type="ECO:0000259" key="7">
    <source>
        <dbReference type="PROSITE" id="PS50011"/>
    </source>
</evidence>
<evidence type="ECO:0000256" key="4">
    <source>
        <dbReference type="ARBA" id="ARBA00022840"/>
    </source>
</evidence>
<evidence type="ECO:0000256" key="5">
    <source>
        <dbReference type="ARBA" id="ARBA00037982"/>
    </source>
</evidence>
<dbReference type="PROSITE" id="PS50011">
    <property type="entry name" value="PROTEIN_KINASE_DOM"/>
    <property type="match status" value="1"/>
</dbReference>
<keyword evidence="8" id="KW-0396">Initiation factor</keyword>
<dbReference type="GO" id="GO:0005634">
    <property type="term" value="C:nucleus"/>
    <property type="evidence" value="ECO:0007669"/>
    <property type="project" value="TreeGrafter"/>
</dbReference>
<dbReference type="InterPro" id="IPR011009">
    <property type="entry name" value="Kinase-like_dom_sf"/>
</dbReference>